<accession>A0AAJ8BUY1</accession>
<feature type="compositionally biased region" description="Polar residues" evidence="1">
    <location>
        <begin position="84"/>
        <end position="94"/>
    </location>
</feature>
<dbReference type="KEGG" id="ang:An16g03240"/>
<gene>
    <name evidence="2" type="ORF">An16g03240</name>
</gene>
<sequence>MEGMMVGEEERKCGVGDDDYTLLTTDYLLTHVSLINNYTVTSSDLLWNSPSVPNRATHNTPTHKTTTLTHTRSVNRPTGRPSGASENQIRSYIH</sequence>
<proteinExistence type="predicted"/>
<protein>
    <submittedName>
        <fullName evidence="2">Uncharacterized protein</fullName>
    </submittedName>
</protein>
<feature type="region of interest" description="Disordered" evidence="1">
    <location>
        <begin position="52"/>
        <end position="94"/>
    </location>
</feature>
<reference evidence="2" key="2">
    <citation type="submission" date="2025-08" db="UniProtKB">
        <authorList>
            <consortium name="RefSeq"/>
        </authorList>
    </citation>
    <scope>IDENTIFICATION</scope>
</reference>
<dbReference type="GeneID" id="84593367"/>
<feature type="compositionally biased region" description="Low complexity" evidence="1">
    <location>
        <begin position="57"/>
        <end position="71"/>
    </location>
</feature>
<organism evidence="2">
    <name type="scientific">Aspergillus niger</name>
    <dbReference type="NCBI Taxonomy" id="5061"/>
    <lineage>
        <taxon>Eukaryota</taxon>
        <taxon>Fungi</taxon>
        <taxon>Dikarya</taxon>
        <taxon>Ascomycota</taxon>
        <taxon>Pezizomycotina</taxon>
        <taxon>Eurotiomycetes</taxon>
        <taxon>Eurotiomycetidae</taxon>
        <taxon>Eurotiales</taxon>
        <taxon>Aspergillaceae</taxon>
        <taxon>Aspergillus</taxon>
        <taxon>Aspergillus subgen. Circumdati</taxon>
    </lineage>
</organism>
<evidence type="ECO:0000256" key="1">
    <source>
        <dbReference type="SAM" id="MobiDB-lite"/>
    </source>
</evidence>
<name>A0AAJ8BUY1_ASPNG</name>
<reference evidence="2" key="1">
    <citation type="submission" date="2025-02" db="EMBL/GenBank/DDBJ databases">
        <authorList>
            <consortium name="NCBI Genome Project"/>
        </authorList>
    </citation>
    <scope>NUCLEOTIDE SEQUENCE</scope>
</reference>
<dbReference type="VEuPathDB" id="FungiDB:An16g03240"/>
<dbReference type="AlphaFoldDB" id="A0AAJ8BUY1"/>
<evidence type="ECO:0000313" key="2">
    <source>
        <dbReference type="RefSeq" id="XP_059602730.1"/>
    </source>
</evidence>
<dbReference type="RefSeq" id="XP_059602730.1">
    <property type="nucleotide sequence ID" value="XM_059745033.1"/>
</dbReference>